<protein>
    <submittedName>
        <fullName evidence="5">Transcriptional regulator</fullName>
    </submittedName>
</protein>
<dbReference type="GO" id="GO:0003677">
    <property type="term" value="F:DNA binding"/>
    <property type="evidence" value="ECO:0007669"/>
    <property type="project" value="UniProtKB-KW"/>
</dbReference>
<dbReference type="PANTHER" id="PTHR33204">
    <property type="entry name" value="TRANSCRIPTIONAL REGULATOR, MARR FAMILY"/>
    <property type="match status" value="1"/>
</dbReference>
<evidence type="ECO:0000256" key="2">
    <source>
        <dbReference type="ARBA" id="ARBA00023125"/>
    </source>
</evidence>
<evidence type="ECO:0000256" key="3">
    <source>
        <dbReference type="ARBA" id="ARBA00023163"/>
    </source>
</evidence>
<keyword evidence="6" id="KW-1185">Reference proteome</keyword>
<accession>A0A2T4UT87</accession>
<dbReference type="PROSITE" id="PS51118">
    <property type="entry name" value="HTH_HXLR"/>
    <property type="match status" value="1"/>
</dbReference>
<proteinExistence type="predicted"/>
<dbReference type="EMBL" id="PZPL01000001">
    <property type="protein sequence ID" value="PTL72752.1"/>
    <property type="molecule type" value="Genomic_DNA"/>
</dbReference>
<reference evidence="5 6" key="1">
    <citation type="submission" date="2018-03" db="EMBL/GenBank/DDBJ databases">
        <title>Bacteriophage NCPPB3778 and a type I-E CRISPR drive the evolution of the US Biological Select Agent, Rathayibacter toxicus.</title>
        <authorList>
            <person name="Davis E.W.II."/>
            <person name="Tabima J.F."/>
            <person name="Weisberg A.J."/>
            <person name="Dantas Lopes L."/>
            <person name="Wiseman M.S."/>
            <person name="Wiseman M.S."/>
            <person name="Pupko T."/>
            <person name="Belcher M.S."/>
            <person name="Sechler A.J."/>
            <person name="Tancos M.A."/>
            <person name="Schroeder B.K."/>
            <person name="Murray T.D."/>
            <person name="Luster D.G."/>
            <person name="Schneider W.L."/>
            <person name="Rogers E."/>
            <person name="Andreote F.D."/>
            <person name="Grunwald N.J."/>
            <person name="Putnam M.L."/>
            <person name="Chang J.H."/>
        </authorList>
    </citation>
    <scope>NUCLEOTIDE SEQUENCE [LARGE SCALE GENOMIC DNA]</scope>
    <source>
        <strain evidence="5 6">DSM 15933</strain>
    </source>
</reference>
<dbReference type="InterPro" id="IPR036388">
    <property type="entry name" value="WH-like_DNA-bd_sf"/>
</dbReference>
<organism evidence="5 6">
    <name type="scientific">Rathayibacter caricis DSM 15933</name>
    <dbReference type="NCBI Taxonomy" id="1328867"/>
    <lineage>
        <taxon>Bacteria</taxon>
        <taxon>Bacillati</taxon>
        <taxon>Actinomycetota</taxon>
        <taxon>Actinomycetes</taxon>
        <taxon>Micrococcales</taxon>
        <taxon>Microbacteriaceae</taxon>
        <taxon>Rathayibacter</taxon>
    </lineage>
</organism>
<dbReference type="Pfam" id="PF01638">
    <property type="entry name" value="HxlR"/>
    <property type="match status" value="1"/>
</dbReference>
<comment type="caution">
    <text evidence="5">The sequence shown here is derived from an EMBL/GenBank/DDBJ whole genome shotgun (WGS) entry which is preliminary data.</text>
</comment>
<sequence length="150" mass="16666">MGDPVTTVGITPRACPIAAGLEVLGERWSLLVLREIAFGEHRFDRIRAFTGAPRDVLTARLRTLEEHGVIERVAYSERPPRFEYRFTEAGRDAVPVLIALAAWGERWAREPSARQPYQHRCGARLDPVLHCAECGERMDADSVSLAGEGA</sequence>
<keyword evidence="1" id="KW-0805">Transcription regulation</keyword>
<dbReference type="InterPro" id="IPR002577">
    <property type="entry name" value="HTH_HxlR"/>
</dbReference>
<evidence type="ECO:0000313" key="5">
    <source>
        <dbReference type="EMBL" id="PTL72752.1"/>
    </source>
</evidence>
<dbReference type="PANTHER" id="PTHR33204:SF18">
    <property type="entry name" value="TRANSCRIPTIONAL REGULATORY PROTEIN"/>
    <property type="match status" value="1"/>
</dbReference>
<keyword evidence="2" id="KW-0238">DNA-binding</keyword>
<keyword evidence="3" id="KW-0804">Transcription</keyword>
<dbReference type="Gene3D" id="1.10.10.10">
    <property type="entry name" value="Winged helix-like DNA-binding domain superfamily/Winged helix DNA-binding domain"/>
    <property type="match status" value="1"/>
</dbReference>
<evidence type="ECO:0000259" key="4">
    <source>
        <dbReference type="PROSITE" id="PS51118"/>
    </source>
</evidence>
<dbReference type="InterPro" id="IPR036390">
    <property type="entry name" value="WH_DNA-bd_sf"/>
</dbReference>
<evidence type="ECO:0000256" key="1">
    <source>
        <dbReference type="ARBA" id="ARBA00023015"/>
    </source>
</evidence>
<dbReference type="SUPFAM" id="SSF46785">
    <property type="entry name" value="Winged helix' DNA-binding domain"/>
    <property type="match status" value="1"/>
</dbReference>
<name>A0A2T4UT87_9MICO</name>
<gene>
    <name evidence="5" type="ORF">C1I63_07765</name>
</gene>
<feature type="domain" description="HTH hxlR-type" evidence="4">
    <location>
        <begin position="15"/>
        <end position="112"/>
    </location>
</feature>
<dbReference type="Proteomes" id="UP000241085">
    <property type="component" value="Unassembled WGS sequence"/>
</dbReference>
<evidence type="ECO:0000313" key="6">
    <source>
        <dbReference type="Proteomes" id="UP000241085"/>
    </source>
</evidence>
<dbReference type="AlphaFoldDB" id="A0A2T4UT87"/>